<dbReference type="InterPro" id="IPR000550">
    <property type="entry name" value="Hppk"/>
</dbReference>
<comment type="similarity">
    <text evidence="2">Belongs to the HPPK family.</text>
</comment>
<keyword evidence="9" id="KW-0289">Folate biosynthesis</keyword>
<evidence type="ECO:0000256" key="10">
    <source>
        <dbReference type="ARBA" id="ARBA00029409"/>
    </source>
</evidence>
<evidence type="ECO:0000256" key="11">
    <source>
        <dbReference type="ARBA" id="ARBA00029766"/>
    </source>
</evidence>
<dbReference type="GO" id="GO:0046654">
    <property type="term" value="P:tetrahydrofolate biosynthetic process"/>
    <property type="evidence" value="ECO:0007669"/>
    <property type="project" value="UniProtKB-UniPathway"/>
</dbReference>
<evidence type="ECO:0000313" key="14">
    <source>
        <dbReference type="EMBL" id="KRG44737.1"/>
    </source>
</evidence>
<keyword evidence="6" id="KW-0547">Nucleotide-binding</keyword>
<evidence type="ECO:0000256" key="1">
    <source>
        <dbReference type="ARBA" id="ARBA00005051"/>
    </source>
</evidence>
<gene>
    <name evidence="14" type="ORF">ARC78_04630</name>
</gene>
<dbReference type="EMBL" id="LLXS01000006">
    <property type="protein sequence ID" value="KRG44737.1"/>
    <property type="molecule type" value="Genomic_DNA"/>
</dbReference>
<dbReference type="CDD" id="cd00483">
    <property type="entry name" value="HPPK"/>
    <property type="match status" value="1"/>
</dbReference>
<dbReference type="EC" id="2.7.6.3" evidence="3"/>
<evidence type="ECO:0000313" key="15">
    <source>
        <dbReference type="Proteomes" id="UP000050836"/>
    </source>
</evidence>
<proteinExistence type="inferred from homology"/>
<evidence type="ECO:0000256" key="6">
    <source>
        <dbReference type="ARBA" id="ARBA00022741"/>
    </source>
</evidence>
<dbReference type="NCBIfam" id="TIGR01498">
    <property type="entry name" value="folK"/>
    <property type="match status" value="1"/>
</dbReference>
<keyword evidence="7 14" id="KW-0418">Kinase</keyword>
<dbReference type="AlphaFoldDB" id="A0A0R0AU37"/>
<dbReference type="PANTHER" id="PTHR43071:SF1">
    <property type="entry name" value="2-AMINO-4-HYDROXY-6-HYDROXYMETHYLDIHYDROPTERIDINE PYROPHOSPHOKINASE"/>
    <property type="match status" value="1"/>
</dbReference>
<dbReference type="PANTHER" id="PTHR43071">
    <property type="entry name" value="2-AMINO-4-HYDROXY-6-HYDROXYMETHYLDIHYDROPTERIDINE PYROPHOSPHOKINASE"/>
    <property type="match status" value="1"/>
</dbReference>
<dbReference type="InterPro" id="IPR035907">
    <property type="entry name" value="Hppk_sf"/>
</dbReference>
<protein>
    <recommendedName>
        <fullName evidence="4">2-amino-4-hydroxy-6-hydroxymethyldihydropteridine pyrophosphokinase</fullName>
        <ecNumber evidence="3">2.7.6.3</ecNumber>
    </recommendedName>
    <alternativeName>
        <fullName evidence="11">6-hydroxymethyl-7,8-dihydropterin pyrophosphokinase</fullName>
    </alternativeName>
    <alternativeName>
        <fullName evidence="12">7,8-dihydro-6-hydroxymethylpterin-pyrophosphokinase</fullName>
    </alternativeName>
</protein>
<accession>A0A0R0AU37</accession>
<comment type="caution">
    <text evidence="14">The sequence shown here is derived from an EMBL/GenBank/DDBJ whole genome shotgun (WGS) entry which is preliminary data.</text>
</comment>
<name>A0A0R0AU37_9GAMM</name>
<evidence type="ECO:0000256" key="4">
    <source>
        <dbReference type="ARBA" id="ARBA00016218"/>
    </source>
</evidence>
<dbReference type="SUPFAM" id="SSF55083">
    <property type="entry name" value="6-hydroxymethyl-7,8-dihydropterin pyrophosphokinase, HPPK"/>
    <property type="match status" value="1"/>
</dbReference>
<sequence>MVLACVGLGANLGDACATVRAALQALARLPQARLLGSSRLYRTPAWGNEAQPPFINAAAALETTLAPLQLLDHLLAIEQQFGRIRLPDERWGPRTLDLDLLLYADSVVQLPRLQVPHPHLHERAFALLPLADVAPEAWIPGHGTVRDVLAGVKTCGIDPIGG</sequence>
<dbReference type="PROSITE" id="PS00794">
    <property type="entry name" value="HPPK"/>
    <property type="match status" value="1"/>
</dbReference>
<dbReference type="Gene3D" id="3.30.70.560">
    <property type="entry name" value="7,8-Dihydro-6-hydroxymethylpterin-pyrophosphokinase HPPK"/>
    <property type="match status" value="1"/>
</dbReference>
<reference evidence="14 15" key="1">
    <citation type="submission" date="2015-10" db="EMBL/GenBank/DDBJ databases">
        <title>Genome sequencing and analysis of members of genus Stenotrophomonas.</title>
        <authorList>
            <person name="Patil P.P."/>
            <person name="Midha S."/>
            <person name="Patil P.B."/>
        </authorList>
    </citation>
    <scope>NUCLEOTIDE SEQUENCE [LARGE SCALE GENOMIC DNA]</scope>
    <source>
        <strain evidence="14 15">JCM 9942</strain>
    </source>
</reference>
<evidence type="ECO:0000256" key="5">
    <source>
        <dbReference type="ARBA" id="ARBA00022679"/>
    </source>
</evidence>
<comment type="pathway">
    <text evidence="1">Cofactor biosynthesis; tetrahydrofolate biosynthesis; 2-amino-4-hydroxy-6-hydroxymethyl-7,8-dihydropteridine diphosphate from 7,8-dihydroneopterin triphosphate: step 4/4.</text>
</comment>
<evidence type="ECO:0000256" key="9">
    <source>
        <dbReference type="ARBA" id="ARBA00022909"/>
    </source>
</evidence>
<dbReference type="RefSeq" id="WP_057505661.1">
    <property type="nucleotide sequence ID" value="NZ_LLXS01000006.1"/>
</dbReference>
<comment type="function">
    <text evidence="10">Catalyzes the transfer of pyrophosphate from adenosine triphosphate (ATP) to 6-hydroxymethyl-7,8-dihydropterin, an enzymatic step in folate biosynthesis pathway.</text>
</comment>
<dbReference type="Pfam" id="PF01288">
    <property type="entry name" value="HPPK"/>
    <property type="match status" value="1"/>
</dbReference>
<dbReference type="GO" id="GO:0046656">
    <property type="term" value="P:folic acid biosynthetic process"/>
    <property type="evidence" value="ECO:0007669"/>
    <property type="project" value="UniProtKB-KW"/>
</dbReference>
<feature type="domain" description="7,8-dihydro-6-hydroxymethylpterin-pyrophosphokinase" evidence="13">
    <location>
        <begin position="90"/>
        <end position="101"/>
    </location>
</feature>
<keyword evidence="8" id="KW-0067">ATP-binding</keyword>
<dbReference type="GO" id="GO:0016301">
    <property type="term" value="F:kinase activity"/>
    <property type="evidence" value="ECO:0007669"/>
    <property type="project" value="UniProtKB-KW"/>
</dbReference>
<evidence type="ECO:0000256" key="2">
    <source>
        <dbReference type="ARBA" id="ARBA00005810"/>
    </source>
</evidence>
<evidence type="ECO:0000256" key="12">
    <source>
        <dbReference type="ARBA" id="ARBA00033413"/>
    </source>
</evidence>
<dbReference type="GO" id="GO:0003848">
    <property type="term" value="F:2-amino-4-hydroxy-6-hydroxymethyldihydropteridine diphosphokinase activity"/>
    <property type="evidence" value="ECO:0007669"/>
    <property type="project" value="UniProtKB-EC"/>
</dbReference>
<dbReference type="GO" id="GO:0005524">
    <property type="term" value="F:ATP binding"/>
    <property type="evidence" value="ECO:0007669"/>
    <property type="project" value="UniProtKB-KW"/>
</dbReference>
<evidence type="ECO:0000256" key="3">
    <source>
        <dbReference type="ARBA" id="ARBA00013253"/>
    </source>
</evidence>
<keyword evidence="15" id="KW-1185">Reference proteome</keyword>
<evidence type="ECO:0000256" key="7">
    <source>
        <dbReference type="ARBA" id="ARBA00022777"/>
    </source>
</evidence>
<organism evidence="14 15">
    <name type="scientific">Stenotrophomonas pictorum JCM 9942</name>
    <dbReference type="NCBI Taxonomy" id="1236960"/>
    <lineage>
        <taxon>Bacteria</taxon>
        <taxon>Pseudomonadati</taxon>
        <taxon>Pseudomonadota</taxon>
        <taxon>Gammaproteobacteria</taxon>
        <taxon>Lysobacterales</taxon>
        <taxon>Lysobacteraceae</taxon>
        <taxon>Stenotrophomonas</taxon>
    </lineage>
</organism>
<evidence type="ECO:0000259" key="13">
    <source>
        <dbReference type="PROSITE" id="PS00794"/>
    </source>
</evidence>
<dbReference type="Proteomes" id="UP000050836">
    <property type="component" value="Unassembled WGS sequence"/>
</dbReference>
<evidence type="ECO:0000256" key="8">
    <source>
        <dbReference type="ARBA" id="ARBA00022840"/>
    </source>
</evidence>
<dbReference type="UniPathway" id="UPA00077">
    <property type="reaction ID" value="UER00155"/>
</dbReference>
<keyword evidence="5" id="KW-0808">Transferase</keyword>